<comment type="caution">
    <text evidence="2">The sequence shown here is derived from an EMBL/GenBank/DDBJ whole genome shotgun (WGS) entry which is preliminary data.</text>
</comment>
<proteinExistence type="predicted"/>
<gene>
    <name evidence="2" type="ORF">GCM10010468_20270</name>
</gene>
<organism evidence="2 3">
    <name type="scientific">Actinocorallia longicatena</name>
    <dbReference type="NCBI Taxonomy" id="111803"/>
    <lineage>
        <taxon>Bacteria</taxon>
        <taxon>Bacillati</taxon>
        <taxon>Actinomycetota</taxon>
        <taxon>Actinomycetes</taxon>
        <taxon>Streptosporangiales</taxon>
        <taxon>Thermomonosporaceae</taxon>
        <taxon>Actinocorallia</taxon>
    </lineage>
</organism>
<dbReference type="SUPFAM" id="SSF55797">
    <property type="entry name" value="PR-1-like"/>
    <property type="match status" value="1"/>
</dbReference>
<sequence length="113" mass="12370">MLTNAERAKAGCPALRREPKLVISARAHSKDMAVNNYFSHTSQDGSSPWDRIKRTGYTGGAAENIAAGYTSAKAVMDGWMNSAGHRANILNCDLKALGVGWYDNYWTQNFGRS</sequence>
<dbReference type="CDD" id="cd05379">
    <property type="entry name" value="CAP_bacterial"/>
    <property type="match status" value="1"/>
</dbReference>
<evidence type="ECO:0000313" key="3">
    <source>
        <dbReference type="Proteomes" id="UP001501237"/>
    </source>
</evidence>
<reference evidence="3" key="1">
    <citation type="journal article" date="2019" name="Int. J. Syst. Evol. Microbiol.">
        <title>The Global Catalogue of Microorganisms (GCM) 10K type strain sequencing project: providing services to taxonomists for standard genome sequencing and annotation.</title>
        <authorList>
            <consortium name="The Broad Institute Genomics Platform"/>
            <consortium name="The Broad Institute Genome Sequencing Center for Infectious Disease"/>
            <person name="Wu L."/>
            <person name="Ma J."/>
        </authorList>
    </citation>
    <scope>NUCLEOTIDE SEQUENCE [LARGE SCALE GENOMIC DNA]</scope>
    <source>
        <strain evidence="3">JCM 9377</strain>
    </source>
</reference>
<evidence type="ECO:0000259" key="1">
    <source>
        <dbReference type="Pfam" id="PF00188"/>
    </source>
</evidence>
<dbReference type="Pfam" id="PF00188">
    <property type="entry name" value="CAP"/>
    <property type="match status" value="1"/>
</dbReference>
<evidence type="ECO:0000313" key="2">
    <source>
        <dbReference type="EMBL" id="GAA3205328.1"/>
    </source>
</evidence>
<name>A0ABP6Q8R2_9ACTN</name>
<dbReference type="InterPro" id="IPR035940">
    <property type="entry name" value="CAP_sf"/>
</dbReference>
<accession>A0ABP6Q8R2</accession>
<dbReference type="Gene3D" id="3.40.33.10">
    <property type="entry name" value="CAP"/>
    <property type="match status" value="1"/>
</dbReference>
<dbReference type="InterPro" id="IPR014044">
    <property type="entry name" value="CAP_dom"/>
</dbReference>
<dbReference type="PANTHER" id="PTHR31157">
    <property type="entry name" value="SCP DOMAIN-CONTAINING PROTEIN"/>
    <property type="match status" value="1"/>
</dbReference>
<dbReference type="Proteomes" id="UP001501237">
    <property type="component" value="Unassembled WGS sequence"/>
</dbReference>
<feature type="domain" description="SCP" evidence="1">
    <location>
        <begin position="2"/>
        <end position="110"/>
    </location>
</feature>
<keyword evidence="3" id="KW-1185">Reference proteome</keyword>
<dbReference type="EMBL" id="BAAAUV010000004">
    <property type="protein sequence ID" value="GAA3205328.1"/>
    <property type="molecule type" value="Genomic_DNA"/>
</dbReference>
<dbReference type="PANTHER" id="PTHR31157:SF1">
    <property type="entry name" value="SCP DOMAIN-CONTAINING PROTEIN"/>
    <property type="match status" value="1"/>
</dbReference>
<protein>
    <recommendedName>
        <fullName evidence="1">SCP domain-containing protein</fullName>
    </recommendedName>
</protein>